<name>A0A239N0U5_9PSED</name>
<dbReference type="Proteomes" id="UP000199693">
    <property type="component" value="Unassembled WGS sequence"/>
</dbReference>
<reference evidence="1 4" key="1">
    <citation type="submission" date="2016-10" db="EMBL/GenBank/DDBJ databases">
        <authorList>
            <person name="de Groot N.N."/>
        </authorList>
    </citation>
    <scope>NUCLEOTIDE SEQUENCE [LARGE SCALE GENOMIC DNA]</scope>
    <source>
        <strain evidence="1 4">CCM 7361</strain>
    </source>
</reference>
<dbReference type="Pfam" id="PF22759">
    <property type="entry name" value="E217_GP41"/>
    <property type="match status" value="1"/>
</dbReference>
<evidence type="ECO:0000313" key="3">
    <source>
        <dbReference type="Proteomes" id="UP000198309"/>
    </source>
</evidence>
<dbReference type="EMBL" id="FNEC01000037">
    <property type="protein sequence ID" value="SDK40803.1"/>
    <property type="molecule type" value="Genomic_DNA"/>
</dbReference>
<keyword evidence="3" id="KW-1185">Reference proteome</keyword>
<gene>
    <name evidence="1" type="ORF">SAMN05216189_103737</name>
    <name evidence="2" type="ORF">SAMN06295949_13345</name>
</gene>
<dbReference type="RefSeq" id="WP_089394122.1">
    <property type="nucleotide sequence ID" value="NZ_FNEC01000037.1"/>
</dbReference>
<accession>A0A239N0U5</accession>
<evidence type="ECO:0000313" key="2">
    <source>
        <dbReference type="EMBL" id="SNT47808.1"/>
    </source>
</evidence>
<dbReference type="InterPro" id="IPR054496">
    <property type="entry name" value="E217_GP41"/>
</dbReference>
<sequence>MSFVTREIELTFRLRDGSLNDQGQDKVSLRGHRVELILAQSGGILTLGELQLRVFGMKMTDMNKFSTNQLHALAVRGAEISVSAGDPIKGVKKIFDGTMIAGVVNYSGAPDIAFDLNARPGYLFQVAPAAANSYEGSTDVATIVEALAKQMGYGFENHGVSVQLSNPNLPGTLIQQVKSVCNAARVLCKIENGILSIWPNGSAFGEDFLQISPATGLVGYPVFTSTGIQIVTEFNPEASLGRRVQLDSSVEKARGEWVIHSMRHELSTVYPQGPWFTTMHLAKEGLVLNVSKW</sequence>
<evidence type="ECO:0000313" key="4">
    <source>
        <dbReference type="Proteomes" id="UP000199693"/>
    </source>
</evidence>
<dbReference type="EMBL" id="FZPC01000033">
    <property type="protein sequence ID" value="SNT47808.1"/>
    <property type="molecule type" value="Genomic_DNA"/>
</dbReference>
<reference evidence="2 3" key="2">
    <citation type="submission" date="2017-06" db="EMBL/GenBank/DDBJ databases">
        <authorList>
            <person name="Varghese N."/>
            <person name="Submissions S."/>
        </authorList>
    </citation>
    <scope>NUCLEOTIDE SEQUENCE [LARGE SCALE GENOMIC DNA]</scope>
    <source>
        <strain evidence="2 3">RLD-1</strain>
    </source>
</reference>
<dbReference type="Proteomes" id="UP000198309">
    <property type="component" value="Unassembled WGS sequence"/>
</dbReference>
<proteinExistence type="predicted"/>
<organism evidence="1 4">
    <name type="scientific">Pseudomonas delhiensis</name>
    <dbReference type="NCBI Taxonomy" id="366289"/>
    <lineage>
        <taxon>Bacteria</taxon>
        <taxon>Pseudomonadati</taxon>
        <taxon>Pseudomonadota</taxon>
        <taxon>Gammaproteobacteria</taxon>
        <taxon>Pseudomonadales</taxon>
        <taxon>Pseudomonadaceae</taxon>
        <taxon>Pseudomonas</taxon>
    </lineage>
</organism>
<evidence type="ECO:0000313" key="1">
    <source>
        <dbReference type="EMBL" id="SDK40803.1"/>
    </source>
</evidence>
<protein>
    <submittedName>
        <fullName evidence="1">Uncharacterized protein</fullName>
    </submittedName>
</protein>
<dbReference type="AlphaFoldDB" id="A0A239N0U5"/>